<evidence type="ECO:0000313" key="2">
    <source>
        <dbReference type="EMBL" id="BCU03949.1"/>
    </source>
</evidence>
<protein>
    <submittedName>
        <fullName evidence="2">Uncharacterized protein</fullName>
    </submittedName>
</protein>
<evidence type="ECO:0000313" key="3">
    <source>
        <dbReference type="Proteomes" id="UP001253637"/>
    </source>
</evidence>
<feature type="region of interest" description="Disordered" evidence="1">
    <location>
        <begin position="25"/>
        <end position="51"/>
    </location>
</feature>
<proteinExistence type="predicted"/>
<accession>A0A811BP35</accession>
<evidence type="ECO:0000256" key="1">
    <source>
        <dbReference type="SAM" id="MobiDB-lite"/>
    </source>
</evidence>
<dbReference type="EMBL" id="LC625835">
    <property type="protein sequence ID" value="BCU03949.1"/>
    <property type="molecule type" value="Genomic_DNA"/>
</dbReference>
<dbReference type="Proteomes" id="UP001253637">
    <property type="component" value="Segment"/>
</dbReference>
<sequence>MAHSGSGRHDGRVCRLSHGCPAHDQHSVAAELPSRPMVSRPTRHTNHNPKKRPKRILCTFLSFIASSLICVVGEKKETEASPDLV</sequence>
<feature type="compositionally biased region" description="Basic residues" evidence="1">
    <location>
        <begin position="41"/>
        <end position="51"/>
    </location>
</feature>
<reference evidence="2" key="1">
    <citation type="submission" date="2021-04" db="EMBL/GenBank/DDBJ databases">
        <title>Draft Genome Sequence of Pandoravirus japonicus, Isolated from the Sabaishi River of Niigata, Japan.</title>
        <authorList>
            <person name="Hosokawa N."/>
            <person name="Takahashi H."/>
            <person name="Aoki K."/>
            <person name="Takemura M."/>
        </authorList>
    </citation>
    <scope>NUCLEOTIDE SEQUENCE</scope>
</reference>
<name>A0A811BP35_9VIRU</name>
<organism evidence="2 3">
    <name type="scientific">Pandoravirus japonicus</name>
    <dbReference type="NCBI Taxonomy" id="2823154"/>
    <lineage>
        <taxon>Viruses</taxon>
        <taxon>Pandoravirus</taxon>
    </lineage>
</organism>